<evidence type="ECO:0000313" key="10">
    <source>
        <dbReference type="EMBL" id="KAJ6640303.1"/>
    </source>
</evidence>
<evidence type="ECO:0000256" key="7">
    <source>
        <dbReference type="ARBA" id="ARBA00023212"/>
    </source>
</evidence>
<evidence type="ECO:0000256" key="8">
    <source>
        <dbReference type="ARBA" id="ARBA00023273"/>
    </source>
</evidence>
<dbReference type="PANTHER" id="PTHR21442">
    <property type="entry name" value="CILIA- AND FLAGELLA-ASSOCIATED PROTEIN 206"/>
    <property type="match status" value="1"/>
</dbReference>
<dbReference type="EMBL" id="WJQU01000003">
    <property type="protein sequence ID" value="KAJ6640303.1"/>
    <property type="molecule type" value="Genomic_DNA"/>
</dbReference>
<accession>A0A9Q0S1T7</accession>
<keyword evidence="7" id="KW-0206">Cytoskeleton</keyword>
<keyword evidence="10" id="KW-0282">Flagellum</keyword>
<evidence type="ECO:0000256" key="5">
    <source>
        <dbReference type="ARBA" id="ARBA00022794"/>
    </source>
</evidence>
<sequence length="602" mass="68891">MHEQLATVVIKLLSLDPSHGLHLDGEMDRRSLGSFVRKCVEILCDRFSGLHLTLNMQIYFAEHIIDVERLSKINRQTIRENIAALTKDIITGDYKTHYDQERLLKKIAVDVLVTTSMGNPINGKLIQETLSALKSVLSKSEIASFVAAKDVDRMASLEGIREVICGILIFNRDNGFYAEEKIDVEQLVHSGFTTTRSQLNISVNELRSRLDLLSTVLSNCIKVCDNEIKLDKHFNSMDPVVFSKLVKALIMFRQHEGYVDSLSKSLGEVKSVIDTSVKAFHDKLQHIHELVKFRTAIPTDKIFPEFTTLAQFWLRIQDLILLLSEINIVNEELMKLADCLHCWEDTAYIILGDAPVVNDAERMKTFQNYKIDFFVPEVSVHKYSSEMKIENNGKCTWCLVVGRGLLLPATLSIGVCQYKKKFYGFINKLAAEEFKNNPEKFLFTIIEIARTNPELIHILDKFDDLKAHRNELHYVASRTSASLISAKDAETQTETHPVPTYIDRNYHWNVWDLRRKAMSLSHLMKCETNSTQTNISYGRFHSKTQTYSLKDGETQTRCNRATNMSKPMTLRSYVRDIDFGGLSEELECFNLIKDLDEKSVTN</sequence>
<evidence type="ECO:0000256" key="2">
    <source>
        <dbReference type="ARBA" id="ARBA00010500"/>
    </source>
</evidence>
<dbReference type="PANTHER" id="PTHR21442:SF0">
    <property type="entry name" value="CILIA- AND FLAGELLA-ASSOCIATED PROTEIN 206"/>
    <property type="match status" value="1"/>
</dbReference>
<comment type="subcellular location">
    <subcellularLocation>
        <location evidence="1">Cytoplasm</location>
        <location evidence="1">Cytoskeleton</location>
        <location evidence="1">Cilium axoneme</location>
    </subcellularLocation>
</comment>
<comment type="similarity">
    <text evidence="2">Belongs to the CFAP206 family.</text>
</comment>
<dbReference type="Pfam" id="PF12018">
    <property type="entry name" value="FAP206"/>
    <property type="match status" value="1"/>
</dbReference>
<evidence type="ECO:0000256" key="1">
    <source>
        <dbReference type="ARBA" id="ARBA00004430"/>
    </source>
</evidence>
<gene>
    <name evidence="10" type="primary">Cfap206</name>
    <name evidence="10" type="ORF">Bhyg_13053</name>
</gene>
<evidence type="ECO:0000256" key="3">
    <source>
        <dbReference type="ARBA" id="ARBA00021602"/>
    </source>
</evidence>
<keyword evidence="8" id="KW-0966">Cell projection</keyword>
<dbReference type="InterPro" id="IPR021897">
    <property type="entry name" value="FAP206"/>
</dbReference>
<evidence type="ECO:0000256" key="6">
    <source>
        <dbReference type="ARBA" id="ARBA00023069"/>
    </source>
</evidence>
<dbReference type="GO" id="GO:0030030">
    <property type="term" value="P:cell projection organization"/>
    <property type="evidence" value="ECO:0007669"/>
    <property type="project" value="UniProtKB-KW"/>
</dbReference>
<evidence type="ECO:0000256" key="9">
    <source>
        <dbReference type="ARBA" id="ARBA00045321"/>
    </source>
</evidence>
<dbReference type="AlphaFoldDB" id="A0A9Q0S1T7"/>
<name>A0A9Q0S1T7_9DIPT</name>
<organism evidence="10 11">
    <name type="scientific">Pseudolycoriella hygida</name>
    <dbReference type="NCBI Taxonomy" id="35572"/>
    <lineage>
        <taxon>Eukaryota</taxon>
        <taxon>Metazoa</taxon>
        <taxon>Ecdysozoa</taxon>
        <taxon>Arthropoda</taxon>
        <taxon>Hexapoda</taxon>
        <taxon>Insecta</taxon>
        <taxon>Pterygota</taxon>
        <taxon>Neoptera</taxon>
        <taxon>Endopterygota</taxon>
        <taxon>Diptera</taxon>
        <taxon>Nematocera</taxon>
        <taxon>Sciaroidea</taxon>
        <taxon>Sciaridae</taxon>
        <taxon>Pseudolycoriella</taxon>
    </lineage>
</organism>
<evidence type="ECO:0000313" key="11">
    <source>
        <dbReference type="Proteomes" id="UP001151699"/>
    </source>
</evidence>
<keyword evidence="4" id="KW-0963">Cytoplasm</keyword>
<dbReference type="Proteomes" id="UP001151699">
    <property type="component" value="Chromosome X"/>
</dbReference>
<keyword evidence="5" id="KW-0970">Cilium biogenesis/degradation</keyword>
<proteinExistence type="inferred from homology"/>
<dbReference type="GO" id="GO:0036064">
    <property type="term" value="C:ciliary basal body"/>
    <property type="evidence" value="ECO:0007669"/>
    <property type="project" value="TreeGrafter"/>
</dbReference>
<keyword evidence="11" id="KW-1185">Reference proteome</keyword>
<evidence type="ECO:0000256" key="4">
    <source>
        <dbReference type="ARBA" id="ARBA00022490"/>
    </source>
</evidence>
<keyword evidence="6" id="KW-0969">Cilium</keyword>
<comment type="function">
    <text evidence="9">Essential for sperm motility and is involved in the regulation of the beating frequency of motile cilia on the epithelial cells of the respiratory tract. Required for the establishment of radial spokes in sperm flagella.</text>
</comment>
<comment type="caution">
    <text evidence="10">The sequence shown here is derived from an EMBL/GenBank/DDBJ whole genome shotgun (WGS) entry which is preliminary data.</text>
</comment>
<dbReference type="OrthoDB" id="10251073at2759"/>
<protein>
    <recommendedName>
        <fullName evidence="3">Cilia- and flagella-associated protein 206</fullName>
    </recommendedName>
</protein>
<dbReference type="GO" id="GO:0003356">
    <property type="term" value="P:regulation of cilium beat frequency"/>
    <property type="evidence" value="ECO:0007669"/>
    <property type="project" value="TreeGrafter"/>
</dbReference>
<reference evidence="10" key="1">
    <citation type="submission" date="2022-07" db="EMBL/GenBank/DDBJ databases">
        <authorList>
            <person name="Trinca V."/>
            <person name="Uliana J.V.C."/>
            <person name="Torres T.T."/>
            <person name="Ward R.J."/>
            <person name="Monesi N."/>
        </authorList>
    </citation>
    <scope>NUCLEOTIDE SEQUENCE</scope>
    <source>
        <strain evidence="10">HSMRA1968</strain>
        <tissue evidence="10">Whole embryos</tissue>
    </source>
</reference>
<dbReference type="GO" id="GO:0005930">
    <property type="term" value="C:axoneme"/>
    <property type="evidence" value="ECO:0007669"/>
    <property type="project" value="UniProtKB-SubCell"/>
</dbReference>